<evidence type="ECO:0000256" key="5">
    <source>
        <dbReference type="ARBA" id="ARBA00012266"/>
    </source>
</evidence>
<evidence type="ECO:0000256" key="15">
    <source>
        <dbReference type="RuleBase" id="RU364045"/>
    </source>
</evidence>
<dbReference type="Pfam" id="PF04715">
    <property type="entry name" value="Anth_synt_I_N"/>
    <property type="match status" value="1"/>
</dbReference>
<evidence type="ECO:0000256" key="2">
    <source>
        <dbReference type="ARBA" id="ARBA00004873"/>
    </source>
</evidence>
<dbReference type="PANTHER" id="PTHR11236">
    <property type="entry name" value="AMINOBENZOATE/ANTHRANILATE SYNTHASE"/>
    <property type="match status" value="1"/>
</dbReference>
<evidence type="ECO:0000256" key="10">
    <source>
        <dbReference type="ARBA" id="ARBA00022842"/>
    </source>
</evidence>
<evidence type="ECO:0000259" key="17">
    <source>
        <dbReference type="Pfam" id="PF04715"/>
    </source>
</evidence>
<dbReference type="Proteomes" id="UP000245125">
    <property type="component" value="Unassembled WGS sequence"/>
</dbReference>
<evidence type="ECO:0000256" key="14">
    <source>
        <dbReference type="ARBA" id="ARBA00047683"/>
    </source>
</evidence>
<dbReference type="InterPro" id="IPR005256">
    <property type="entry name" value="Anth_synth_I_PabB"/>
</dbReference>
<evidence type="ECO:0000256" key="11">
    <source>
        <dbReference type="ARBA" id="ARBA00023141"/>
    </source>
</evidence>
<protein>
    <recommendedName>
        <fullName evidence="6 15">Anthranilate synthase component 1</fullName>
        <ecNumber evidence="5 15">4.1.3.27</ecNumber>
    </recommendedName>
</protein>
<gene>
    <name evidence="15 18" type="primary">trpE</name>
    <name evidence="18" type="ORF">NBG4_30076</name>
</gene>
<proteinExistence type="inferred from homology"/>
<dbReference type="SUPFAM" id="SSF56322">
    <property type="entry name" value="ADC synthase"/>
    <property type="match status" value="1"/>
</dbReference>
<dbReference type="InterPro" id="IPR015890">
    <property type="entry name" value="Chorismate_C"/>
</dbReference>
<dbReference type="GO" id="GO:0004049">
    <property type="term" value="F:anthranilate synthase activity"/>
    <property type="evidence" value="ECO:0007669"/>
    <property type="project" value="UniProtKB-EC"/>
</dbReference>
<dbReference type="Gene3D" id="3.60.120.10">
    <property type="entry name" value="Anthranilate synthase"/>
    <property type="match status" value="1"/>
</dbReference>
<dbReference type="GO" id="GO:0046872">
    <property type="term" value="F:metal ion binding"/>
    <property type="evidence" value="ECO:0007669"/>
    <property type="project" value="UniProtKB-KW"/>
</dbReference>
<dbReference type="AlphaFoldDB" id="A0A2U3QH10"/>
<comment type="function">
    <text evidence="13 15">Part of a heterotetrameric complex that catalyzes the two-step biosynthesis of anthranilate, an intermediate in the biosynthesis of L-tryptophan. In the first step, the glutamine-binding beta subunit (TrpG) of anthranilate synthase (AS) provides the glutamine amidotransferase activity which generates ammonia as a substrate that, along with chorismate, is used in the second step, catalyzed by the large alpha subunit of AS (TrpE) to produce anthranilate. In the absence of TrpG, TrpE can synthesize anthranilate directly from chorismate and high concentrations of ammonia.</text>
</comment>
<keyword evidence="12 15" id="KW-0456">Lyase</keyword>
<name>A0A2U3QH10_9BACT</name>
<reference evidence="19" key="1">
    <citation type="submission" date="2018-03" db="EMBL/GenBank/DDBJ databases">
        <authorList>
            <person name="Zecchin S."/>
        </authorList>
    </citation>
    <scope>NUCLEOTIDE SEQUENCE [LARGE SCALE GENOMIC DNA]</scope>
</reference>
<dbReference type="GO" id="GO:0000162">
    <property type="term" value="P:L-tryptophan biosynthetic process"/>
    <property type="evidence" value="ECO:0007669"/>
    <property type="project" value="UniProtKB-UniPathway"/>
</dbReference>
<dbReference type="PANTHER" id="PTHR11236:SF48">
    <property type="entry name" value="ISOCHORISMATE SYNTHASE MENF"/>
    <property type="match status" value="1"/>
</dbReference>
<keyword evidence="9 15" id="KW-0822">Tryptophan biosynthesis</keyword>
<evidence type="ECO:0000256" key="13">
    <source>
        <dbReference type="ARBA" id="ARBA00025634"/>
    </source>
</evidence>
<dbReference type="InterPro" id="IPR019999">
    <property type="entry name" value="Anth_synth_I-like"/>
</dbReference>
<accession>A0A2U3QH10</accession>
<evidence type="ECO:0000256" key="12">
    <source>
        <dbReference type="ARBA" id="ARBA00023239"/>
    </source>
</evidence>
<evidence type="ECO:0000313" key="18">
    <source>
        <dbReference type="EMBL" id="SPQ00682.1"/>
    </source>
</evidence>
<keyword evidence="7 15" id="KW-0028">Amino-acid biosynthesis</keyword>
<dbReference type="PRINTS" id="PR00095">
    <property type="entry name" value="ANTSNTHASEI"/>
</dbReference>
<evidence type="ECO:0000256" key="8">
    <source>
        <dbReference type="ARBA" id="ARBA00022723"/>
    </source>
</evidence>
<dbReference type="UniPathway" id="UPA00035">
    <property type="reaction ID" value="UER00040"/>
</dbReference>
<keyword evidence="19" id="KW-1185">Reference proteome</keyword>
<evidence type="ECO:0000256" key="3">
    <source>
        <dbReference type="ARBA" id="ARBA00009562"/>
    </source>
</evidence>
<sequence>MFYPSLTEFRELAGKGNLIPVYKEILADTDTPVTAFLKLGGTPAFLLESVEGGEKWARYSFLGSRPSKIIRGNGKTVEIINGKTLPLVIESNNPVDVIKKEISRYRPVEIRDLPRFFGGLVGYMGYDMVQFFEPVQEVNKERLGLPDFFFMLTDTMLIFDSLKQKIKVLSNAHIEDNSPDEAYHEATQKINDIIAKLRAPLVIEDAHSSVKSNGILSNFTKENFLSAVEKSKEYVMAGDIVQVVLSQRFEREATCHPFHIYRALRVVNPSPYMYYLDIGDAKIVGSSPEILVRFEDGKIVLRPIAGTRKRGKTDSADGALEEELRNDPKEIAEHIMLVDLGRNDVGRVATIGSVKVTELMKVERYSHVMHLVSNVEGDLKEGLDAFDVLAACFPAGTVSGAPKVRAMEIIEELEPTRRGPYAGAVGYFSYSGNMDTCITIRTLIVKDGKVYVQAGAGIVADSEPEREYTETVNKAKGMMTAVDMAENGL</sequence>
<evidence type="ECO:0000256" key="1">
    <source>
        <dbReference type="ARBA" id="ARBA00001946"/>
    </source>
</evidence>
<evidence type="ECO:0000256" key="6">
    <source>
        <dbReference type="ARBA" id="ARBA00020653"/>
    </source>
</evidence>
<dbReference type="InterPro" id="IPR006805">
    <property type="entry name" value="Anth_synth_I_N"/>
</dbReference>
<keyword evidence="11 15" id="KW-0057">Aromatic amino acid biosynthesis</keyword>
<keyword evidence="10 15" id="KW-0460">Magnesium</keyword>
<dbReference type="EC" id="4.1.3.27" evidence="5 15"/>
<dbReference type="NCBIfam" id="TIGR00564">
    <property type="entry name" value="trpE_most"/>
    <property type="match status" value="1"/>
</dbReference>
<dbReference type="InterPro" id="IPR005801">
    <property type="entry name" value="ADC_synthase"/>
</dbReference>
<comment type="subunit">
    <text evidence="4 15">Heterotetramer consisting of two non-identical subunits: a beta subunit (TrpG) and a large alpha subunit (TrpE).</text>
</comment>
<feature type="domain" description="Anthranilate synthase component I N-terminal" evidence="17">
    <location>
        <begin position="28"/>
        <end position="167"/>
    </location>
</feature>
<comment type="pathway">
    <text evidence="2 15">Amino-acid biosynthesis; L-tryptophan biosynthesis; L-tryptophan from chorismate: step 1/5.</text>
</comment>
<dbReference type="Pfam" id="PF00425">
    <property type="entry name" value="Chorismate_bind"/>
    <property type="match status" value="1"/>
</dbReference>
<feature type="domain" description="Chorismate-utilising enzyme C-terminal" evidence="16">
    <location>
        <begin position="221"/>
        <end position="474"/>
    </location>
</feature>
<dbReference type="OrthoDB" id="9803598at2"/>
<evidence type="ECO:0000313" key="19">
    <source>
        <dbReference type="Proteomes" id="UP000245125"/>
    </source>
</evidence>
<evidence type="ECO:0000256" key="9">
    <source>
        <dbReference type="ARBA" id="ARBA00022822"/>
    </source>
</evidence>
<evidence type="ECO:0000259" key="16">
    <source>
        <dbReference type="Pfam" id="PF00425"/>
    </source>
</evidence>
<comment type="catalytic activity">
    <reaction evidence="14 15">
        <text>chorismate + L-glutamine = anthranilate + pyruvate + L-glutamate + H(+)</text>
        <dbReference type="Rhea" id="RHEA:21732"/>
        <dbReference type="ChEBI" id="CHEBI:15361"/>
        <dbReference type="ChEBI" id="CHEBI:15378"/>
        <dbReference type="ChEBI" id="CHEBI:16567"/>
        <dbReference type="ChEBI" id="CHEBI:29748"/>
        <dbReference type="ChEBI" id="CHEBI:29985"/>
        <dbReference type="ChEBI" id="CHEBI:58359"/>
        <dbReference type="EC" id="4.1.3.27"/>
    </reaction>
</comment>
<keyword evidence="8 15" id="KW-0479">Metal-binding</keyword>
<evidence type="ECO:0000256" key="4">
    <source>
        <dbReference type="ARBA" id="ARBA00011575"/>
    </source>
</evidence>
<comment type="similarity">
    <text evidence="3 15">Belongs to the anthranilate synthase component I family.</text>
</comment>
<evidence type="ECO:0000256" key="7">
    <source>
        <dbReference type="ARBA" id="ARBA00022605"/>
    </source>
</evidence>
<organism evidence="18 19">
    <name type="scientific">Candidatus Sulfobium mesophilum</name>
    <dbReference type="NCBI Taxonomy" id="2016548"/>
    <lineage>
        <taxon>Bacteria</taxon>
        <taxon>Pseudomonadati</taxon>
        <taxon>Nitrospirota</taxon>
        <taxon>Nitrospiria</taxon>
        <taxon>Nitrospirales</taxon>
        <taxon>Nitrospiraceae</taxon>
        <taxon>Candidatus Sulfobium</taxon>
    </lineage>
</organism>
<dbReference type="EMBL" id="OUUY01000075">
    <property type="protein sequence ID" value="SPQ00682.1"/>
    <property type="molecule type" value="Genomic_DNA"/>
</dbReference>
<comment type="cofactor">
    <cofactor evidence="1 15">
        <name>Mg(2+)</name>
        <dbReference type="ChEBI" id="CHEBI:18420"/>
    </cofactor>
</comment>